<accession>A0A269YJZ1</accession>
<dbReference type="SUPFAM" id="SSF46894">
    <property type="entry name" value="C-terminal effector domain of the bipartite response regulators"/>
    <property type="match status" value="1"/>
</dbReference>
<dbReference type="EMBL" id="NCWU01000004">
    <property type="protein sequence ID" value="PAK85875.1"/>
    <property type="molecule type" value="Genomic_DNA"/>
</dbReference>
<evidence type="ECO:0000313" key="11">
    <source>
        <dbReference type="EMBL" id="PEN17304.1"/>
    </source>
</evidence>
<evidence type="ECO:0000256" key="2">
    <source>
        <dbReference type="ARBA" id="ARBA00023012"/>
    </source>
</evidence>
<keyword evidence="14" id="KW-1185">Reference proteome</keyword>
<evidence type="ECO:0000313" key="14">
    <source>
        <dbReference type="Proteomes" id="UP000219947"/>
    </source>
</evidence>
<keyword evidence="2" id="KW-0902">Two-component regulatory system</keyword>
<dbReference type="STRING" id="762948.HMPREF0733_10354"/>
<dbReference type="OMA" id="GPGCPLI"/>
<dbReference type="InterPro" id="IPR036388">
    <property type="entry name" value="WH-like_DNA-bd_sf"/>
</dbReference>
<protein>
    <submittedName>
        <fullName evidence="11">DNA-binding response regulator</fullName>
    </submittedName>
    <submittedName>
        <fullName evidence="9">Response regulator transcription factor</fullName>
    </submittedName>
    <submittedName>
        <fullName evidence="12">Staphylococcal respiratory response protein A</fullName>
    </submittedName>
    <submittedName>
        <fullName evidence="10">Transcriptional regulator</fullName>
    </submittedName>
</protein>
<dbReference type="RefSeq" id="WP_004005341.1">
    <property type="nucleotide sequence ID" value="NZ_CABFMC010000003.1"/>
</dbReference>
<evidence type="ECO:0000256" key="7">
    <source>
        <dbReference type="PROSITE-ProRule" id="PRU01091"/>
    </source>
</evidence>
<dbReference type="EMBL" id="LR134521">
    <property type="protein sequence ID" value="VEJ30122.1"/>
    <property type="molecule type" value="Genomic_DNA"/>
</dbReference>
<evidence type="ECO:0000256" key="6">
    <source>
        <dbReference type="ARBA" id="ARBA00023163"/>
    </source>
</evidence>
<dbReference type="EMBL" id="PDEV01000001">
    <property type="protein sequence ID" value="PEN17304.1"/>
    <property type="molecule type" value="Genomic_DNA"/>
</dbReference>
<evidence type="ECO:0000313" key="15">
    <source>
        <dbReference type="Proteomes" id="UP000270988"/>
    </source>
</evidence>
<reference evidence="12 15" key="3">
    <citation type="submission" date="2018-12" db="EMBL/GenBank/DDBJ databases">
        <authorList>
            <consortium name="Pathogen Informatics"/>
        </authorList>
    </citation>
    <scope>NUCLEOTIDE SEQUENCE [LARGE SCALE GENOMIC DNA]</scope>
    <source>
        <strain evidence="12 15">NCTC10918</strain>
    </source>
</reference>
<dbReference type="PANTHER" id="PTHR48111:SF16">
    <property type="entry name" value="TRANSCRIPTIONAL REGULATORY PROTEIN GLNR"/>
    <property type="match status" value="1"/>
</dbReference>
<evidence type="ECO:0000313" key="10">
    <source>
        <dbReference type="EMBL" id="PAK85875.1"/>
    </source>
</evidence>
<dbReference type="Proteomes" id="UP000270988">
    <property type="component" value="Chromosome"/>
</dbReference>
<dbReference type="Proteomes" id="UP000219947">
    <property type="component" value="Unassembled WGS sequence"/>
</dbReference>
<dbReference type="PROSITE" id="PS51755">
    <property type="entry name" value="OMPR_PHOB"/>
    <property type="match status" value="1"/>
</dbReference>
<evidence type="ECO:0000313" key="13">
    <source>
        <dbReference type="Proteomes" id="UP000216195"/>
    </source>
</evidence>
<dbReference type="Proteomes" id="UP000769484">
    <property type="component" value="Unassembled WGS sequence"/>
</dbReference>
<dbReference type="Gene3D" id="1.10.10.10">
    <property type="entry name" value="Winged helix-like DNA-binding domain superfamily/Winged helix DNA-binding domain"/>
    <property type="match status" value="1"/>
</dbReference>
<evidence type="ECO:0000259" key="8">
    <source>
        <dbReference type="PROSITE" id="PS51755"/>
    </source>
</evidence>
<dbReference type="InterPro" id="IPR049170">
    <property type="entry name" value="GlnR_N"/>
</dbReference>
<dbReference type="GO" id="GO:0006355">
    <property type="term" value="P:regulation of DNA-templated transcription"/>
    <property type="evidence" value="ECO:0007669"/>
    <property type="project" value="InterPro"/>
</dbReference>
<dbReference type="Proteomes" id="UP000216195">
    <property type="component" value="Unassembled WGS sequence"/>
</dbReference>
<evidence type="ECO:0000256" key="4">
    <source>
        <dbReference type="ARBA" id="ARBA00023125"/>
    </source>
</evidence>
<evidence type="ECO:0000313" key="9">
    <source>
        <dbReference type="EMBL" id="MBF1649482.1"/>
    </source>
</evidence>
<reference evidence="11" key="2">
    <citation type="submission" date="2017-10" db="EMBL/GenBank/DDBJ databases">
        <title>Kefir isolates.</title>
        <authorList>
            <person name="Kim Y."/>
            <person name="Blasche S."/>
        </authorList>
    </citation>
    <scope>NUCLEOTIDE SEQUENCE [LARGE SCALE GENOMIC DNA]</scope>
    <source>
        <strain evidence="11">OG2-2</strain>
    </source>
</reference>
<reference evidence="10 13" key="1">
    <citation type="submission" date="2017-04" db="EMBL/GenBank/DDBJ databases">
        <title>Kefir bacterial isolates.</title>
        <authorList>
            <person name="Kim Y."/>
            <person name="Blasche S."/>
            <person name="Patil K.R."/>
        </authorList>
    </citation>
    <scope>NUCLEOTIDE SEQUENCE [LARGE SCALE GENOMIC DNA]</scope>
    <source>
        <strain evidence="10 13">OG2-1</strain>
    </source>
</reference>
<keyword evidence="1" id="KW-0597">Phosphoprotein</keyword>
<evidence type="ECO:0000256" key="1">
    <source>
        <dbReference type="ARBA" id="ARBA00022553"/>
    </source>
</evidence>
<dbReference type="GO" id="GO:0005829">
    <property type="term" value="C:cytosol"/>
    <property type="evidence" value="ECO:0007669"/>
    <property type="project" value="TreeGrafter"/>
</dbReference>
<dbReference type="GO" id="GO:0000156">
    <property type="term" value="F:phosphorelay response regulator activity"/>
    <property type="evidence" value="ECO:0007669"/>
    <property type="project" value="TreeGrafter"/>
</dbReference>
<dbReference type="Gene3D" id="3.40.50.2300">
    <property type="match status" value="1"/>
</dbReference>
<dbReference type="CDD" id="cd00383">
    <property type="entry name" value="trans_reg_C"/>
    <property type="match status" value="1"/>
</dbReference>
<dbReference type="InterPro" id="IPR001867">
    <property type="entry name" value="OmpR/PhoB-type_DNA-bd"/>
</dbReference>
<dbReference type="GO" id="GO:0032993">
    <property type="term" value="C:protein-DNA complex"/>
    <property type="evidence" value="ECO:0007669"/>
    <property type="project" value="TreeGrafter"/>
</dbReference>
<dbReference type="PANTHER" id="PTHR48111">
    <property type="entry name" value="REGULATOR OF RPOS"/>
    <property type="match status" value="1"/>
</dbReference>
<keyword evidence="6" id="KW-0804">Transcription</keyword>
<name>A0A269YJZ1_9MICC</name>
<reference evidence="9" key="4">
    <citation type="submission" date="2020-04" db="EMBL/GenBank/DDBJ databases">
        <title>Deep metagenomics examines the oral microbiome during advanced dental caries in children, revealing novel taxa and co-occurrences with host molecules.</title>
        <authorList>
            <person name="Baker J.L."/>
            <person name="Morton J.T."/>
            <person name="Dinis M."/>
            <person name="Alvarez R."/>
            <person name="Tran N.C."/>
            <person name="Knight R."/>
            <person name="Edlund A."/>
        </authorList>
    </citation>
    <scope>NUCLEOTIDE SEQUENCE</scope>
    <source>
        <strain evidence="9">JCVI_47_bin.4</strain>
    </source>
</reference>
<feature type="domain" description="OmpR/PhoB-type" evidence="8">
    <location>
        <begin position="125"/>
        <end position="223"/>
    </location>
</feature>
<dbReference type="InterPro" id="IPR039420">
    <property type="entry name" value="WalR-like"/>
</dbReference>
<feature type="DNA-binding region" description="OmpR/PhoB-type" evidence="7">
    <location>
        <begin position="125"/>
        <end position="223"/>
    </location>
</feature>
<dbReference type="Pfam" id="PF21695">
    <property type="entry name" value="GlnR_1st"/>
    <property type="match status" value="1"/>
</dbReference>
<keyword evidence="5" id="KW-0010">Activator</keyword>
<dbReference type="FunFam" id="1.10.10.10:FF:000216">
    <property type="entry name" value="DNA-binding response regulator"/>
    <property type="match status" value="1"/>
</dbReference>
<gene>
    <name evidence="12" type="primary">srrA</name>
    <name evidence="10" type="ORF">B8W87_04770</name>
    <name evidence="11" type="ORF">CRM92_04650</name>
    <name evidence="9" type="ORF">HXO56_05225</name>
    <name evidence="12" type="ORF">NCTC10918_01395</name>
</gene>
<organism evidence="11 14">
    <name type="scientific">Rothia dentocariosa</name>
    <dbReference type="NCBI Taxonomy" id="2047"/>
    <lineage>
        <taxon>Bacteria</taxon>
        <taxon>Bacillati</taxon>
        <taxon>Actinomycetota</taxon>
        <taxon>Actinomycetes</taxon>
        <taxon>Micrococcales</taxon>
        <taxon>Micrococcaceae</taxon>
        <taxon>Rothia</taxon>
    </lineage>
</organism>
<evidence type="ECO:0000313" key="12">
    <source>
        <dbReference type="EMBL" id="VEJ30122.1"/>
    </source>
</evidence>
<sequence length="234" mass="25989">MYRIALLSDAPRAQELIPALSLLSHRVIELPLDSPLSTIGTEHDIVILDARQNLLKARNTAQLLKTAGITIPLMIVLTEGGMAAVSASWQVDDIVLDQASPSEMDARLRLLVTAPELKDTDDRSQQIIRIGNLVIDAQTYSAHLNGAALNLTFKEFELLKFVAQHPGRVFSRAQLLSEVWGYDSYYGGTRTVDVHVRRLRSKLGSEHEQMITTVRNVGYSFHAQNTHHDPSAED</sequence>
<dbReference type="GeneID" id="29743953"/>
<evidence type="ECO:0000256" key="5">
    <source>
        <dbReference type="ARBA" id="ARBA00023159"/>
    </source>
</evidence>
<keyword evidence="4 7" id="KW-0238">DNA-binding</keyword>
<dbReference type="GO" id="GO:0000976">
    <property type="term" value="F:transcription cis-regulatory region binding"/>
    <property type="evidence" value="ECO:0007669"/>
    <property type="project" value="TreeGrafter"/>
</dbReference>
<dbReference type="SMART" id="SM00862">
    <property type="entry name" value="Trans_reg_C"/>
    <property type="match status" value="1"/>
</dbReference>
<keyword evidence="3" id="KW-0805">Transcription regulation</keyword>
<evidence type="ECO:0000256" key="3">
    <source>
        <dbReference type="ARBA" id="ARBA00023015"/>
    </source>
</evidence>
<proteinExistence type="predicted"/>
<dbReference type="InterPro" id="IPR016032">
    <property type="entry name" value="Sig_transdc_resp-reg_C-effctor"/>
</dbReference>
<dbReference type="EMBL" id="JABZXJ010000016">
    <property type="protein sequence ID" value="MBF1649482.1"/>
    <property type="molecule type" value="Genomic_DNA"/>
</dbReference>
<dbReference type="Pfam" id="PF00486">
    <property type="entry name" value="Trans_reg_C"/>
    <property type="match status" value="1"/>
</dbReference>
<dbReference type="AlphaFoldDB" id="A0A269YJZ1"/>